<dbReference type="PATRIC" id="fig|483937.3.peg.1762"/>
<evidence type="ECO:0000313" key="1">
    <source>
        <dbReference type="EMBL" id="KWX76394.1"/>
    </source>
</evidence>
<reference evidence="1 2" key="1">
    <citation type="submission" date="2015-08" db="EMBL/GenBank/DDBJ databases">
        <title>Genomes of Paenibacillus riograndensis.</title>
        <authorList>
            <person name="Sant'Anna F.H."/>
            <person name="Souza R."/>
            <person name="Ambrosini A."/>
            <person name="Bach E."/>
            <person name="Fernandes G."/>
            <person name="Balsanelli E."/>
            <person name="Baura V.A."/>
            <person name="Pedrosa F.O."/>
            <person name="Souza E.M."/>
            <person name="Passaglia L."/>
        </authorList>
    </citation>
    <scope>NUCLEOTIDE SEQUENCE [LARGE SCALE GENOMIC DNA]</scope>
    <source>
        <strain evidence="1 2">CAS34</strain>
    </source>
</reference>
<evidence type="ECO:0000313" key="2">
    <source>
        <dbReference type="Proteomes" id="UP000070475"/>
    </source>
</evidence>
<comment type="caution">
    <text evidence="1">The sequence shown here is derived from an EMBL/GenBank/DDBJ whole genome shotgun (WGS) entry which is preliminary data.</text>
</comment>
<organism evidence="1 2">
    <name type="scientific">Paenibacillus riograndensis</name>
    <dbReference type="NCBI Taxonomy" id="483937"/>
    <lineage>
        <taxon>Bacteria</taxon>
        <taxon>Bacillati</taxon>
        <taxon>Bacillota</taxon>
        <taxon>Bacilli</taxon>
        <taxon>Bacillales</taxon>
        <taxon>Paenibacillaceae</taxon>
        <taxon>Paenibacillus</taxon>
        <taxon>Paenibacillus sonchi group</taxon>
    </lineage>
</organism>
<keyword evidence="2" id="KW-1185">Reference proteome</keyword>
<name>A0A132TYR9_9BACL</name>
<protein>
    <submittedName>
        <fullName evidence="1">Uncharacterized protein</fullName>
    </submittedName>
</protein>
<dbReference type="AlphaFoldDB" id="A0A132TYR9"/>
<gene>
    <name evidence="1" type="ORF">AMQ84_15430</name>
</gene>
<dbReference type="Proteomes" id="UP000070475">
    <property type="component" value="Unassembled WGS sequence"/>
</dbReference>
<sequence length="68" mass="7598">MHGAALWLYCGLGDTVLVPRCRSRLLIELLVEFMFELFDPVAGSAAALSSWMSADKILFVFFNLAPEF</sequence>
<proteinExistence type="predicted"/>
<accession>A0A132TYR9</accession>
<dbReference type="EMBL" id="LIRB01000131">
    <property type="protein sequence ID" value="KWX76394.1"/>
    <property type="molecule type" value="Genomic_DNA"/>
</dbReference>